<comment type="similarity">
    <text evidence="3">Belongs to the small GTPase superfamily. SAR1 family.</text>
</comment>
<keyword evidence="13" id="KW-1185">Reference proteome</keyword>
<evidence type="ECO:0000313" key="12">
    <source>
        <dbReference type="EMBL" id="KAF7368242.1"/>
    </source>
</evidence>
<keyword evidence="4" id="KW-0813">Transport</keyword>
<keyword evidence="9" id="KW-0333">Golgi apparatus</keyword>
<dbReference type="SMART" id="SM00178">
    <property type="entry name" value="SAR"/>
    <property type="match status" value="1"/>
</dbReference>
<accession>A0A8H6Z092</accession>
<sequence length="198" mass="22249">MTSIIFSYESLPSFFLSLSIAFLVNDPPATTASVISKALLLLAAFKFIHSNPPPDMEELAIGKIKFTIQDLGGHQQGQRQLWCDYFPEVDAIIFLVDSADFQQFSESKVKLDGMYQTTGKGKIPLNNIQPIKTFMCSVIQRKEYGEGAAIHLSQATVNAAQRTIEGCYTWMLSDTGFLFDLYILQQAKYFLCWQLHAV</sequence>
<keyword evidence="8" id="KW-0653">Protein transport</keyword>
<keyword evidence="6" id="KW-0256">Endoplasmic reticulum</keyword>
<dbReference type="InterPro" id="IPR006687">
    <property type="entry name" value="Small_GTPase_SAR1"/>
</dbReference>
<evidence type="ECO:0000256" key="1">
    <source>
        <dbReference type="ARBA" id="ARBA00004240"/>
    </source>
</evidence>
<comment type="caution">
    <text evidence="12">The sequence shown here is derived from an EMBL/GenBank/DDBJ whole genome shotgun (WGS) entry which is preliminary data.</text>
</comment>
<evidence type="ECO:0000256" key="8">
    <source>
        <dbReference type="ARBA" id="ARBA00022927"/>
    </source>
</evidence>
<keyword evidence="10 11" id="KW-0342">GTP-binding</keyword>
<dbReference type="InterPro" id="IPR027417">
    <property type="entry name" value="P-loop_NTPase"/>
</dbReference>
<evidence type="ECO:0000256" key="9">
    <source>
        <dbReference type="ARBA" id="ARBA00023034"/>
    </source>
</evidence>
<evidence type="ECO:0000256" key="3">
    <source>
        <dbReference type="ARBA" id="ARBA00007507"/>
    </source>
</evidence>
<evidence type="ECO:0000256" key="11">
    <source>
        <dbReference type="PIRSR" id="PIRSR606689-1"/>
    </source>
</evidence>
<dbReference type="Pfam" id="PF00025">
    <property type="entry name" value="Arf"/>
    <property type="match status" value="1"/>
</dbReference>
<name>A0A8H6Z092_9AGAR</name>
<protein>
    <submittedName>
        <fullName evidence="12">ARF/SAR protein</fullName>
    </submittedName>
</protein>
<dbReference type="GO" id="GO:0005525">
    <property type="term" value="F:GTP binding"/>
    <property type="evidence" value="ECO:0007669"/>
    <property type="project" value="UniProtKB-KW"/>
</dbReference>
<dbReference type="Gene3D" id="3.40.50.300">
    <property type="entry name" value="P-loop containing nucleotide triphosphate hydrolases"/>
    <property type="match status" value="1"/>
</dbReference>
<dbReference type="GO" id="GO:0005794">
    <property type="term" value="C:Golgi apparatus"/>
    <property type="evidence" value="ECO:0007669"/>
    <property type="project" value="UniProtKB-SubCell"/>
</dbReference>
<dbReference type="GO" id="GO:0005783">
    <property type="term" value="C:endoplasmic reticulum"/>
    <property type="evidence" value="ECO:0007669"/>
    <property type="project" value="UniProtKB-SubCell"/>
</dbReference>
<evidence type="ECO:0000313" key="13">
    <source>
        <dbReference type="Proteomes" id="UP000620124"/>
    </source>
</evidence>
<keyword evidence="7" id="KW-0931">ER-Golgi transport</keyword>
<dbReference type="GO" id="GO:0006886">
    <property type="term" value="P:intracellular protein transport"/>
    <property type="evidence" value="ECO:0007669"/>
    <property type="project" value="InterPro"/>
</dbReference>
<evidence type="ECO:0000256" key="5">
    <source>
        <dbReference type="ARBA" id="ARBA00022741"/>
    </source>
</evidence>
<organism evidence="12 13">
    <name type="scientific">Mycena venus</name>
    <dbReference type="NCBI Taxonomy" id="2733690"/>
    <lineage>
        <taxon>Eukaryota</taxon>
        <taxon>Fungi</taxon>
        <taxon>Dikarya</taxon>
        <taxon>Basidiomycota</taxon>
        <taxon>Agaricomycotina</taxon>
        <taxon>Agaricomycetes</taxon>
        <taxon>Agaricomycetidae</taxon>
        <taxon>Agaricales</taxon>
        <taxon>Marasmiineae</taxon>
        <taxon>Mycenaceae</taxon>
        <taxon>Mycena</taxon>
    </lineage>
</organism>
<dbReference type="Proteomes" id="UP000620124">
    <property type="component" value="Unassembled WGS sequence"/>
</dbReference>
<dbReference type="SUPFAM" id="SSF52540">
    <property type="entry name" value="P-loop containing nucleoside triphosphate hydrolases"/>
    <property type="match status" value="1"/>
</dbReference>
<evidence type="ECO:0000256" key="6">
    <source>
        <dbReference type="ARBA" id="ARBA00022824"/>
    </source>
</evidence>
<gene>
    <name evidence="12" type="ORF">MVEN_00144300</name>
</gene>
<dbReference type="AlphaFoldDB" id="A0A8H6Z092"/>
<dbReference type="GO" id="GO:0016192">
    <property type="term" value="P:vesicle-mediated transport"/>
    <property type="evidence" value="ECO:0007669"/>
    <property type="project" value="UniProtKB-KW"/>
</dbReference>
<proteinExistence type="inferred from homology"/>
<reference evidence="12" key="1">
    <citation type="submission" date="2020-05" db="EMBL/GenBank/DDBJ databases">
        <title>Mycena genomes resolve the evolution of fungal bioluminescence.</title>
        <authorList>
            <person name="Tsai I.J."/>
        </authorList>
    </citation>
    <scope>NUCLEOTIDE SEQUENCE</scope>
    <source>
        <strain evidence="12">CCC161011</strain>
    </source>
</reference>
<keyword evidence="5 11" id="KW-0547">Nucleotide-binding</keyword>
<dbReference type="PANTHER" id="PTHR45684">
    <property type="entry name" value="RE74312P"/>
    <property type="match status" value="1"/>
</dbReference>
<evidence type="ECO:0000256" key="10">
    <source>
        <dbReference type="ARBA" id="ARBA00023134"/>
    </source>
</evidence>
<dbReference type="InterPro" id="IPR006689">
    <property type="entry name" value="Small_GTPase_ARF/SAR"/>
</dbReference>
<dbReference type="OrthoDB" id="2011769at2759"/>
<dbReference type="EMBL" id="JACAZI010000002">
    <property type="protein sequence ID" value="KAF7368242.1"/>
    <property type="molecule type" value="Genomic_DNA"/>
</dbReference>
<evidence type="ECO:0000256" key="4">
    <source>
        <dbReference type="ARBA" id="ARBA00022448"/>
    </source>
</evidence>
<evidence type="ECO:0000256" key="2">
    <source>
        <dbReference type="ARBA" id="ARBA00004555"/>
    </source>
</evidence>
<comment type="subcellular location">
    <subcellularLocation>
        <location evidence="1">Endoplasmic reticulum</location>
    </subcellularLocation>
    <subcellularLocation>
        <location evidence="2">Golgi apparatus</location>
    </subcellularLocation>
</comment>
<evidence type="ECO:0000256" key="7">
    <source>
        <dbReference type="ARBA" id="ARBA00022892"/>
    </source>
</evidence>
<dbReference type="GO" id="GO:0003924">
    <property type="term" value="F:GTPase activity"/>
    <property type="evidence" value="ECO:0007669"/>
    <property type="project" value="InterPro"/>
</dbReference>
<feature type="binding site" evidence="11">
    <location>
        <position position="73"/>
    </location>
    <ligand>
        <name>GTP</name>
        <dbReference type="ChEBI" id="CHEBI:37565"/>
    </ligand>
</feature>